<protein>
    <submittedName>
        <fullName evidence="2">Zinc dependent phospholipase C family protein</fullName>
    </submittedName>
</protein>
<feature type="domain" description="Phospholipase C/D" evidence="1">
    <location>
        <begin position="6"/>
        <end position="148"/>
    </location>
</feature>
<sequence>MPSAMTHAYFADDVYRKLPSRVKQKIERDTMRVFAQGPDMFYYHFFSSKVRSFGKEMHSHKTKRFFETYIEYMKRYRLEKKKEAISAFYGFLLHYILDMKTHPLIFYQTGSNTKNKVESKNSHREMELLLDLYYMEKKEKKNPAIIRHDRYLFPTRTFSSSLEHLLDDTIMKTYRKEDMGKCYLKSMRKMRFIHRFLSYDPHGRKLKFYRICDRLKLHRGKKWQYLSYANDLRRKATYFNCEHNRWCYPVDASIEKTESFFELYEEAIEEAVMWISKFHDVFVGKEDVKECMKDFPSNSYLTGVSEFKKTKMKYFKK</sequence>
<dbReference type="InterPro" id="IPR029002">
    <property type="entry name" value="PLPC/GPLD1"/>
</dbReference>
<accession>A0A9D1L261</accession>
<comment type="caution">
    <text evidence="2">The sequence shown here is derived from an EMBL/GenBank/DDBJ whole genome shotgun (WGS) entry which is preliminary data.</text>
</comment>
<dbReference type="Pfam" id="PF00882">
    <property type="entry name" value="Zn_dep_PLPC"/>
    <property type="match status" value="1"/>
</dbReference>
<dbReference type="AlphaFoldDB" id="A0A9D1L261"/>
<evidence type="ECO:0000313" key="2">
    <source>
        <dbReference type="EMBL" id="HIU22194.1"/>
    </source>
</evidence>
<proteinExistence type="predicted"/>
<dbReference type="Proteomes" id="UP000824087">
    <property type="component" value="Unassembled WGS sequence"/>
</dbReference>
<dbReference type="EMBL" id="DVML01000008">
    <property type="protein sequence ID" value="HIU22194.1"/>
    <property type="molecule type" value="Genomic_DNA"/>
</dbReference>
<reference evidence="2" key="2">
    <citation type="journal article" date="2021" name="PeerJ">
        <title>Extensive microbial diversity within the chicken gut microbiome revealed by metagenomics and culture.</title>
        <authorList>
            <person name="Gilroy R."/>
            <person name="Ravi A."/>
            <person name="Getino M."/>
            <person name="Pursley I."/>
            <person name="Horton D.L."/>
            <person name="Alikhan N.F."/>
            <person name="Baker D."/>
            <person name="Gharbi K."/>
            <person name="Hall N."/>
            <person name="Watson M."/>
            <person name="Adriaenssens E.M."/>
            <person name="Foster-Nyarko E."/>
            <person name="Jarju S."/>
            <person name="Secka A."/>
            <person name="Antonio M."/>
            <person name="Oren A."/>
            <person name="Chaudhuri R.R."/>
            <person name="La Ragione R."/>
            <person name="Hildebrand F."/>
            <person name="Pallen M.J."/>
        </authorList>
    </citation>
    <scope>NUCLEOTIDE SEQUENCE</scope>
    <source>
        <strain evidence="2">CHK197-8231</strain>
    </source>
</reference>
<gene>
    <name evidence="2" type="ORF">IAD49_01295</name>
</gene>
<name>A0A9D1L261_9BACT</name>
<evidence type="ECO:0000313" key="3">
    <source>
        <dbReference type="Proteomes" id="UP000824087"/>
    </source>
</evidence>
<organism evidence="2 3">
    <name type="scientific">Candidatus Fimihabitans intestinipullorum</name>
    <dbReference type="NCBI Taxonomy" id="2840820"/>
    <lineage>
        <taxon>Bacteria</taxon>
        <taxon>Bacillati</taxon>
        <taxon>Mycoplasmatota</taxon>
        <taxon>Mycoplasmatota incertae sedis</taxon>
        <taxon>Candidatus Fimihabitans</taxon>
    </lineage>
</organism>
<evidence type="ECO:0000259" key="1">
    <source>
        <dbReference type="Pfam" id="PF00882"/>
    </source>
</evidence>
<reference evidence="2" key="1">
    <citation type="submission" date="2020-10" db="EMBL/GenBank/DDBJ databases">
        <authorList>
            <person name="Gilroy R."/>
        </authorList>
    </citation>
    <scope>NUCLEOTIDE SEQUENCE</scope>
    <source>
        <strain evidence="2">CHK197-8231</strain>
    </source>
</reference>